<dbReference type="Proteomes" id="UP000247681">
    <property type="component" value="Unassembled WGS sequence"/>
</dbReference>
<organism evidence="1 2">
    <name type="scientific">Flavobacterium hydrophilum</name>
    <dbReference type="NCBI Taxonomy" id="2211445"/>
    <lineage>
        <taxon>Bacteria</taxon>
        <taxon>Pseudomonadati</taxon>
        <taxon>Bacteroidota</taxon>
        <taxon>Flavobacteriia</taxon>
        <taxon>Flavobacteriales</taxon>
        <taxon>Flavobacteriaceae</taxon>
        <taxon>Flavobacterium</taxon>
    </lineage>
</organism>
<reference evidence="1 2" key="1">
    <citation type="submission" date="2018-05" db="EMBL/GenBank/DDBJ databases">
        <title>Flavobacterium sp. strain IMCC34758, incomplete genome.</title>
        <authorList>
            <person name="Joung Y."/>
        </authorList>
    </citation>
    <scope>NUCLEOTIDE SEQUENCE [LARGE SCALE GENOMIC DNA]</scope>
    <source>
        <strain evidence="1 2">IMCC34758</strain>
    </source>
</reference>
<protein>
    <submittedName>
        <fullName evidence="1">Uncharacterized protein</fullName>
    </submittedName>
</protein>
<dbReference type="OrthoDB" id="1367093at2"/>
<accession>A0A2V4C5D8</accession>
<dbReference type="AlphaFoldDB" id="A0A2V4C5D8"/>
<name>A0A2V4C5D8_9FLAO</name>
<comment type="caution">
    <text evidence="1">The sequence shown here is derived from an EMBL/GenBank/DDBJ whole genome shotgun (WGS) entry which is preliminary data.</text>
</comment>
<evidence type="ECO:0000313" key="2">
    <source>
        <dbReference type="Proteomes" id="UP000247681"/>
    </source>
</evidence>
<evidence type="ECO:0000313" key="1">
    <source>
        <dbReference type="EMBL" id="PXY45882.1"/>
    </source>
</evidence>
<dbReference type="EMBL" id="QJHL01000001">
    <property type="protein sequence ID" value="PXY45882.1"/>
    <property type="molecule type" value="Genomic_DNA"/>
</dbReference>
<gene>
    <name evidence="1" type="ORF">DMB68_01440</name>
</gene>
<dbReference type="RefSeq" id="WP_110344902.1">
    <property type="nucleotide sequence ID" value="NZ_QJHL01000001.1"/>
</dbReference>
<keyword evidence="2" id="KW-1185">Reference proteome</keyword>
<proteinExistence type="predicted"/>
<sequence length="220" mass="25816">MELEKLNQEKTYKKNFFIKEIKKEIEEIFIENYNKLGIKELTKSFLIDLEIFEKVISNNINKSFCKFYLIQKDGSLNLGLSFSNNEDCPIKRDNLFDDDVLYVLENDTITPKDFREMKTDFVNGIGAKLPTHPENKKDTLISYKLGEITSYLEDMKNLHHDIYALKFNMFQYSPTNIDQELSAHFIERDKRIAFCVHVLFGKKKHLYGESAGYDLGNLKP</sequence>